<organism evidence="2 3">
    <name type="scientific">Triangularia verruculosa</name>
    <dbReference type="NCBI Taxonomy" id="2587418"/>
    <lineage>
        <taxon>Eukaryota</taxon>
        <taxon>Fungi</taxon>
        <taxon>Dikarya</taxon>
        <taxon>Ascomycota</taxon>
        <taxon>Pezizomycotina</taxon>
        <taxon>Sordariomycetes</taxon>
        <taxon>Sordariomycetidae</taxon>
        <taxon>Sordariales</taxon>
        <taxon>Podosporaceae</taxon>
        <taxon>Triangularia</taxon>
    </lineage>
</organism>
<keyword evidence="3" id="KW-1185">Reference proteome</keyword>
<keyword evidence="1" id="KW-0732">Signal</keyword>
<gene>
    <name evidence="2" type="ORF">QBC40DRAFT_106945</name>
</gene>
<reference evidence="2" key="2">
    <citation type="submission" date="2023-05" db="EMBL/GenBank/DDBJ databases">
        <authorList>
            <consortium name="Lawrence Berkeley National Laboratory"/>
            <person name="Steindorff A."/>
            <person name="Hensen N."/>
            <person name="Bonometti L."/>
            <person name="Westerberg I."/>
            <person name="Brannstrom I.O."/>
            <person name="Guillou S."/>
            <person name="Cros-Aarteil S."/>
            <person name="Calhoun S."/>
            <person name="Haridas S."/>
            <person name="Kuo A."/>
            <person name="Mondo S."/>
            <person name="Pangilinan J."/>
            <person name="Riley R."/>
            <person name="Labutti K."/>
            <person name="Andreopoulos B."/>
            <person name="Lipzen A."/>
            <person name="Chen C."/>
            <person name="Yanf M."/>
            <person name="Daum C."/>
            <person name="Ng V."/>
            <person name="Clum A."/>
            <person name="Ohm R."/>
            <person name="Martin F."/>
            <person name="Silar P."/>
            <person name="Natvig D."/>
            <person name="Lalanne C."/>
            <person name="Gautier V."/>
            <person name="Ament-Velasquez S.L."/>
            <person name="Kruys A."/>
            <person name="Hutchinson M.I."/>
            <person name="Powell A.J."/>
            <person name="Barry K."/>
            <person name="Miller A.N."/>
            <person name="Grigoriev I.V."/>
            <person name="Debuchy R."/>
            <person name="Gladieux P."/>
            <person name="Thoren M.H."/>
            <person name="Johannesson H."/>
        </authorList>
    </citation>
    <scope>NUCLEOTIDE SEQUENCE</scope>
    <source>
        <strain evidence="2">CBS 315.58</strain>
    </source>
</reference>
<proteinExistence type="predicted"/>
<protein>
    <recommendedName>
        <fullName evidence="4">Anaphase-promoting complex subunit 1</fullName>
    </recommendedName>
</protein>
<evidence type="ECO:0000313" key="2">
    <source>
        <dbReference type="EMBL" id="KAK4197233.1"/>
    </source>
</evidence>
<evidence type="ECO:0008006" key="4">
    <source>
        <dbReference type="Google" id="ProtNLM"/>
    </source>
</evidence>
<dbReference type="AlphaFoldDB" id="A0AAN6XBV8"/>
<name>A0AAN6XBV8_9PEZI</name>
<feature type="chain" id="PRO_5042894955" description="Anaphase-promoting complex subunit 1" evidence="1">
    <location>
        <begin position="25"/>
        <end position="75"/>
    </location>
</feature>
<feature type="signal peptide" evidence="1">
    <location>
        <begin position="1"/>
        <end position="24"/>
    </location>
</feature>
<dbReference type="EMBL" id="MU863967">
    <property type="protein sequence ID" value="KAK4197233.1"/>
    <property type="molecule type" value="Genomic_DNA"/>
</dbReference>
<accession>A0AAN6XBV8</accession>
<reference evidence="2" key="1">
    <citation type="journal article" date="2023" name="Mol. Phylogenet. Evol.">
        <title>Genome-scale phylogeny and comparative genomics of the fungal order Sordariales.</title>
        <authorList>
            <person name="Hensen N."/>
            <person name="Bonometti L."/>
            <person name="Westerberg I."/>
            <person name="Brannstrom I.O."/>
            <person name="Guillou S."/>
            <person name="Cros-Aarteil S."/>
            <person name="Calhoun S."/>
            <person name="Haridas S."/>
            <person name="Kuo A."/>
            <person name="Mondo S."/>
            <person name="Pangilinan J."/>
            <person name="Riley R."/>
            <person name="LaButti K."/>
            <person name="Andreopoulos B."/>
            <person name="Lipzen A."/>
            <person name="Chen C."/>
            <person name="Yan M."/>
            <person name="Daum C."/>
            <person name="Ng V."/>
            <person name="Clum A."/>
            <person name="Steindorff A."/>
            <person name="Ohm R.A."/>
            <person name="Martin F."/>
            <person name="Silar P."/>
            <person name="Natvig D.O."/>
            <person name="Lalanne C."/>
            <person name="Gautier V."/>
            <person name="Ament-Velasquez S.L."/>
            <person name="Kruys A."/>
            <person name="Hutchinson M.I."/>
            <person name="Powell A.J."/>
            <person name="Barry K."/>
            <person name="Miller A.N."/>
            <person name="Grigoriev I.V."/>
            <person name="Debuchy R."/>
            <person name="Gladieux P."/>
            <person name="Hiltunen Thoren M."/>
            <person name="Johannesson H."/>
        </authorList>
    </citation>
    <scope>NUCLEOTIDE SEQUENCE</scope>
    <source>
        <strain evidence="2">CBS 315.58</strain>
    </source>
</reference>
<comment type="caution">
    <text evidence="2">The sequence shown here is derived from an EMBL/GenBank/DDBJ whole genome shotgun (WGS) entry which is preliminary data.</text>
</comment>
<dbReference type="Proteomes" id="UP001303160">
    <property type="component" value="Unassembled WGS sequence"/>
</dbReference>
<evidence type="ECO:0000313" key="3">
    <source>
        <dbReference type="Proteomes" id="UP001303160"/>
    </source>
</evidence>
<sequence length="75" mass="8279">MSLKCVNKLYLAVAWLMLNELGHCLTSLAKICRYGGRTEVLETLGMSGLACLGMLGHQHKETSRVLTYLISHSRG</sequence>
<evidence type="ECO:0000256" key="1">
    <source>
        <dbReference type="SAM" id="SignalP"/>
    </source>
</evidence>